<feature type="chain" id="PRO_5041720953" description="Peptidase A1 domain-containing protein" evidence="6">
    <location>
        <begin position="23"/>
        <end position="447"/>
    </location>
</feature>
<keyword evidence="2" id="KW-0645">Protease</keyword>
<feature type="signal peptide" evidence="6">
    <location>
        <begin position="1"/>
        <end position="22"/>
    </location>
</feature>
<dbReference type="InterPro" id="IPR033121">
    <property type="entry name" value="PEPTIDASE_A1"/>
</dbReference>
<dbReference type="GO" id="GO:0005576">
    <property type="term" value="C:extracellular region"/>
    <property type="evidence" value="ECO:0007669"/>
    <property type="project" value="TreeGrafter"/>
</dbReference>
<evidence type="ECO:0000256" key="4">
    <source>
        <dbReference type="ARBA" id="ARBA00022801"/>
    </source>
</evidence>
<dbReference type="CDD" id="cd05476">
    <property type="entry name" value="pepsin_A_like_plant"/>
    <property type="match status" value="1"/>
</dbReference>
<comment type="caution">
    <text evidence="8">The sequence shown here is derived from an EMBL/GenBank/DDBJ whole genome shotgun (WGS) entry which is preliminary data.</text>
</comment>
<dbReference type="Pfam" id="PF14543">
    <property type="entry name" value="TAXi_N"/>
    <property type="match status" value="1"/>
</dbReference>
<dbReference type="InterPro" id="IPR021109">
    <property type="entry name" value="Peptidase_aspartic_dom_sf"/>
</dbReference>
<dbReference type="Proteomes" id="UP001188597">
    <property type="component" value="Unassembled WGS sequence"/>
</dbReference>
<dbReference type="SUPFAM" id="SSF50630">
    <property type="entry name" value="Acid proteases"/>
    <property type="match status" value="1"/>
</dbReference>
<evidence type="ECO:0000313" key="8">
    <source>
        <dbReference type="EMBL" id="KAK2997645.1"/>
    </source>
</evidence>
<dbReference type="EMBL" id="JAVXUP010004069">
    <property type="protein sequence ID" value="KAK2997645.1"/>
    <property type="molecule type" value="Genomic_DNA"/>
</dbReference>
<dbReference type="GO" id="GO:0004190">
    <property type="term" value="F:aspartic-type endopeptidase activity"/>
    <property type="evidence" value="ECO:0007669"/>
    <property type="project" value="UniProtKB-KW"/>
</dbReference>
<comment type="similarity">
    <text evidence="1">Belongs to the peptidase A1 family.</text>
</comment>
<dbReference type="PROSITE" id="PS00141">
    <property type="entry name" value="ASP_PROTEASE"/>
    <property type="match status" value="1"/>
</dbReference>
<dbReference type="InterPro" id="IPR001969">
    <property type="entry name" value="Aspartic_peptidase_AS"/>
</dbReference>
<sequence length="447" mass="49392">MIMSIFAVVFFMISLSPSKVSPSSDPDDVGLSASIISSYSPDSPFYDPNLTPDDRIREGVRSSLARASYLTRQHGAKIALSSSSSSSTPGKNPDQAAQEKITESFWAPIVHRSSPESPFYDPNAKPDDIILESVRSSLARGYYLSRFRRRGAPPSSPAQYPEALLQNEFLMKYKIGTPPVDAYGILDTGSSVTWLQCAHCATCSDVMTLDHGSSTSPHKLELLFGCAEYNNSTVPGIVGVGNTTASLIAQLNHFRFTYLIHMNFKNTSGWIRFGEPLDTESPSTPLLPNDFGYYQLDLKGITVSGVDLQIPPDVFQMSPGIPASGSIIDSGTTFTLLNPMAFDVLTEKVSEFMSPRKAYSIVKSDFKLCFEEEIPYTMAITFHLTNMNLTICRSNAWIRVERMNCLAILKSPSELSVLGMYQQRNLQVGYDLEDNILTFKQISCLDY</sequence>
<dbReference type="AlphaFoldDB" id="A0AA89ABX3"/>
<evidence type="ECO:0000259" key="7">
    <source>
        <dbReference type="PROSITE" id="PS51767"/>
    </source>
</evidence>
<keyword evidence="5" id="KW-0325">Glycoprotein</keyword>
<proteinExistence type="inferred from homology"/>
<evidence type="ECO:0000256" key="6">
    <source>
        <dbReference type="SAM" id="SignalP"/>
    </source>
</evidence>
<dbReference type="Pfam" id="PF14541">
    <property type="entry name" value="TAXi_C"/>
    <property type="match status" value="1"/>
</dbReference>
<gene>
    <name evidence="8" type="ORF">RJ639_025608</name>
</gene>
<name>A0AA89ABX3_9ASTE</name>
<keyword evidence="3" id="KW-0064">Aspartyl protease</keyword>
<evidence type="ECO:0000256" key="5">
    <source>
        <dbReference type="ARBA" id="ARBA00023180"/>
    </source>
</evidence>
<dbReference type="InterPro" id="IPR051708">
    <property type="entry name" value="Plant_Aspart_Prot_A1"/>
</dbReference>
<evidence type="ECO:0000256" key="3">
    <source>
        <dbReference type="ARBA" id="ARBA00022750"/>
    </source>
</evidence>
<dbReference type="Gene3D" id="2.40.70.10">
    <property type="entry name" value="Acid Proteases"/>
    <property type="match status" value="2"/>
</dbReference>
<dbReference type="InterPro" id="IPR032861">
    <property type="entry name" value="TAXi_N"/>
</dbReference>
<protein>
    <recommendedName>
        <fullName evidence="7">Peptidase A1 domain-containing protein</fullName>
    </recommendedName>
</protein>
<dbReference type="InterPro" id="IPR032799">
    <property type="entry name" value="TAXi_C"/>
</dbReference>
<evidence type="ECO:0000256" key="1">
    <source>
        <dbReference type="ARBA" id="ARBA00007447"/>
    </source>
</evidence>
<feature type="domain" description="Peptidase A1" evidence="7">
    <location>
        <begin position="169"/>
        <end position="447"/>
    </location>
</feature>
<dbReference type="InterPro" id="IPR034161">
    <property type="entry name" value="Pepsin-like_plant"/>
</dbReference>
<dbReference type="PROSITE" id="PS51767">
    <property type="entry name" value="PEPTIDASE_A1"/>
    <property type="match status" value="1"/>
</dbReference>
<dbReference type="PANTHER" id="PTHR47967:SF23">
    <property type="entry name" value="OS04G0448300 PROTEIN"/>
    <property type="match status" value="1"/>
</dbReference>
<accession>A0AA89ABX3</accession>
<keyword evidence="9" id="KW-1185">Reference proteome</keyword>
<dbReference type="PANTHER" id="PTHR47967">
    <property type="entry name" value="OS07G0603500 PROTEIN-RELATED"/>
    <property type="match status" value="1"/>
</dbReference>
<dbReference type="GO" id="GO:0006508">
    <property type="term" value="P:proteolysis"/>
    <property type="evidence" value="ECO:0007669"/>
    <property type="project" value="UniProtKB-KW"/>
</dbReference>
<evidence type="ECO:0000313" key="9">
    <source>
        <dbReference type="Proteomes" id="UP001188597"/>
    </source>
</evidence>
<organism evidence="8 9">
    <name type="scientific">Escallonia herrerae</name>
    <dbReference type="NCBI Taxonomy" id="1293975"/>
    <lineage>
        <taxon>Eukaryota</taxon>
        <taxon>Viridiplantae</taxon>
        <taxon>Streptophyta</taxon>
        <taxon>Embryophyta</taxon>
        <taxon>Tracheophyta</taxon>
        <taxon>Spermatophyta</taxon>
        <taxon>Magnoliopsida</taxon>
        <taxon>eudicotyledons</taxon>
        <taxon>Gunneridae</taxon>
        <taxon>Pentapetalae</taxon>
        <taxon>asterids</taxon>
        <taxon>campanulids</taxon>
        <taxon>Escalloniales</taxon>
        <taxon>Escalloniaceae</taxon>
        <taxon>Escallonia</taxon>
    </lineage>
</organism>
<evidence type="ECO:0000256" key="2">
    <source>
        <dbReference type="ARBA" id="ARBA00022670"/>
    </source>
</evidence>
<reference evidence="8" key="1">
    <citation type="submission" date="2022-12" db="EMBL/GenBank/DDBJ databases">
        <title>Draft genome assemblies for two species of Escallonia (Escalloniales).</title>
        <authorList>
            <person name="Chanderbali A."/>
            <person name="Dervinis C."/>
            <person name="Anghel I."/>
            <person name="Soltis D."/>
            <person name="Soltis P."/>
            <person name="Zapata F."/>
        </authorList>
    </citation>
    <scope>NUCLEOTIDE SEQUENCE</scope>
    <source>
        <strain evidence="8">UCBG64.0493</strain>
        <tissue evidence="8">Leaf</tissue>
    </source>
</reference>
<keyword evidence="6" id="KW-0732">Signal</keyword>
<keyword evidence="4" id="KW-0378">Hydrolase</keyword>